<gene>
    <name evidence="2" type="ORF">L288_10390</name>
</gene>
<dbReference type="RefSeq" id="WP_021238338.1">
    <property type="nucleotide sequence ID" value="NZ_ATHO01000088.1"/>
</dbReference>
<dbReference type="Proteomes" id="UP000015525">
    <property type="component" value="Unassembled WGS sequence"/>
</dbReference>
<feature type="transmembrane region" description="Helical" evidence="1">
    <location>
        <begin position="43"/>
        <end position="59"/>
    </location>
</feature>
<reference evidence="2 3" key="1">
    <citation type="journal article" date="2013" name="Genome Announc.">
        <title>Draft Genome Sequence of Sphingobium quisquiliarum Strain P25T, a Novel Hexachlorocyclohexane (HCH)-Degrading Bacterium Isolated from an HCH Dumpsite.</title>
        <authorList>
            <person name="Kumar Singh A."/>
            <person name="Sangwan N."/>
            <person name="Sharma A."/>
            <person name="Gupta V."/>
            <person name="Khurana J.P."/>
            <person name="Lal R."/>
        </authorList>
    </citation>
    <scope>NUCLEOTIDE SEQUENCE [LARGE SCALE GENOMIC DNA]</scope>
    <source>
        <strain evidence="2 3">P25</strain>
    </source>
</reference>
<name>T0GSQ0_9SPHN</name>
<evidence type="ECO:0000313" key="2">
    <source>
        <dbReference type="EMBL" id="EQB06931.1"/>
    </source>
</evidence>
<keyword evidence="1" id="KW-1133">Transmembrane helix</keyword>
<comment type="caution">
    <text evidence="2">The sequence shown here is derived from an EMBL/GenBank/DDBJ whole genome shotgun (WGS) entry which is preliminary data.</text>
</comment>
<evidence type="ECO:0000256" key="1">
    <source>
        <dbReference type="SAM" id="Phobius"/>
    </source>
</evidence>
<keyword evidence="1" id="KW-0472">Membrane</keyword>
<feature type="transmembrane region" description="Helical" evidence="1">
    <location>
        <begin position="65"/>
        <end position="84"/>
    </location>
</feature>
<protein>
    <recommendedName>
        <fullName evidence="4">DUF3325 domain-containing protein</fullName>
    </recommendedName>
</protein>
<keyword evidence="3" id="KW-1185">Reference proteome</keyword>
<evidence type="ECO:0008006" key="4">
    <source>
        <dbReference type="Google" id="ProtNLM"/>
    </source>
</evidence>
<proteinExistence type="predicted"/>
<dbReference type="AlphaFoldDB" id="T0GSQ0"/>
<accession>T0GSQ0</accession>
<organism evidence="2 3">
    <name type="scientific">Sphingobium quisquiliarum P25</name>
    <dbReference type="NCBI Taxonomy" id="1329909"/>
    <lineage>
        <taxon>Bacteria</taxon>
        <taxon>Pseudomonadati</taxon>
        <taxon>Pseudomonadota</taxon>
        <taxon>Alphaproteobacteria</taxon>
        <taxon>Sphingomonadales</taxon>
        <taxon>Sphingomonadaceae</taxon>
        <taxon>Sphingobium</taxon>
    </lineage>
</organism>
<keyword evidence="1" id="KW-0812">Transmembrane</keyword>
<feature type="transmembrane region" description="Helical" evidence="1">
    <location>
        <begin position="6"/>
        <end position="22"/>
    </location>
</feature>
<dbReference type="PATRIC" id="fig|1329909.3.peg.2004"/>
<dbReference type="EMBL" id="ATHO01000088">
    <property type="protein sequence ID" value="EQB06931.1"/>
    <property type="molecule type" value="Genomic_DNA"/>
</dbReference>
<sequence>MMLLPLAATAFSTAIILLLCLGDPKRRRSARITGEGQGTAIRRVLAGAALLPGLFYAVSGSGAAFLIWLGGCGVAGWLVTLLLSPAQSGETQRR</sequence>
<evidence type="ECO:0000313" key="3">
    <source>
        <dbReference type="Proteomes" id="UP000015525"/>
    </source>
</evidence>